<protein>
    <submittedName>
        <fullName evidence="1">Uncharacterized protein</fullName>
    </submittedName>
</protein>
<dbReference type="Gene3D" id="2.170.15.10">
    <property type="entry name" value="Proaerolysin, chain A, domain 3"/>
    <property type="match status" value="1"/>
</dbReference>
<accession>A0A6B1DB83</accession>
<comment type="caution">
    <text evidence="1">The sequence shown here is derived from an EMBL/GenBank/DDBJ whole genome shotgun (WGS) entry which is preliminary data.</text>
</comment>
<reference evidence="1" key="1">
    <citation type="submission" date="2019-09" db="EMBL/GenBank/DDBJ databases">
        <title>Characterisation of the sponge microbiome using genome-centric metagenomics.</title>
        <authorList>
            <person name="Engelberts J.P."/>
            <person name="Robbins S.J."/>
            <person name="De Goeij J.M."/>
            <person name="Aranda M."/>
            <person name="Bell S.C."/>
            <person name="Webster N.S."/>
        </authorList>
    </citation>
    <scope>NUCLEOTIDE SEQUENCE</scope>
    <source>
        <strain evidence="1">SB0661_bin_32</strain>
    </source>
</reference>
<name>A0A6B1DB83_9CHLR</name>
<proteinExistence type="predicted"/>
<dbReference type="SUPFAM" id="SSF56973">
    <property type="entry name" value="Aerolisin/ETX pore-forming domain"/>
    <property type="match status" value="1"/>
</dbReference>
<gene>
    <name evidence="1" type="ORF">F4X14_18185</name>
</gene>
<sequence length="366" mass="41001">MTIVRIDLSQTRWAGHPDLQLPASKRLHYMHQEHKGYRANWLRVPSGYRVRFRGGLRGDGAASCWFEAGTYQHLQWYKDAYHEDDRYVVEVEEAPHDESVLTTLYDHDPWLHAEDKSKAKFGAWWRLPPGRHHPSGGAFPNDRISSLHVPQFLTVKLYKDEFNNSEPLVLEGPGTYRLADWEFDNVLTAVEIVADDFVLHDVKYDWDSAKRQEKQVSLNTLTILNPSKVHTSGTISQDEGGELSHSEEWHAEAGVTTKVESEITAGAIFAKASLTLGVEVSVSGGYGQSKAESRSYSRSFSGSAELGPGESVEADLVVRIVSVEVPATRIWKSKRTGAEIRDTGIVRDENAGEGLVVFRDPEPMEA</sequence>
<dbReference type="EMBL" id="VXMH01000099">
    <property type="protein sequence ID" value="MYC96894.1"/>
    <property type="molecule type" value="Genomic_DNA"/>
</dbReference>
<dbReference type="AlphaFoldDB" id="A0A6B1DB83"/>
<organism evidence="1">
    <name type="scientific">Caldilineaceae bacterium SB0661_bin_32</name>
    <dbReference type="NCBI Taxonomy" id="2605255"/>
    <lineage>
        <taxon>Bacteria</taxon>
        <taxon>Bacillati</taxon>
        <taxon>Chloroflexota</taxon>
        <taxon>Caldilineae</taxon>
        <taxon>Caldilineales</taxon>
        <taxon>Caldilineaceae</taxon>
    </lineage>
</organism>
<evidence type="ECO:0000313" key="1">
    <source>
        <dbReference type="EMBL" id="MYC96894.1"/>
    </source>
</evidence>